<feature type="compositionally biased region" description="Acidic residues" evidence="1">
    <location>
        <begin position="294"/>
        <end position="328"/>
    </location>
</feature>
<feature type="region of interest" description="Disordered" evidence="1">
    <location>
        <begin position="255"/>
        <end position="431"/>
    </location>
</feature>
<dbReference type="Proteomes" id="UP000224634">
    <property type="component" value="Unassembled WGS sequence"/>
</dbReference>
<dbReference type="STRING" id="1447883.A0A2B7XQH8"/>
<feature type="compositionally biased region" description="Polar residues" evidence="1">
    <location>
        <begin position="255"/>
        <end position="265"/>
    </location>
</feature>
<dbReference type="EMBL" id="PDNA01000142">
    <property type="protein sequence ID" value="PGH10757.1"/>
    <property type="molecule type" value="Genomic_DNA"/>
</dbReference>
<name>A0A2B7XQH8_POLH7</name>
<evidence type="ECO:0000256" key="1">
    <source>
        <dbReference type="SAM" id="MobiDB-lite"/>
    </source>
</evidence>
<gene>
    <name evidence="2" type="ORF">AJ80_07407</name>
</gene>
<protein>
    <submittedName>
        <fullName evidence="2">Uncharacterized protein</fullName>
    </submittedName>
</protein>
<organism evidence="2 3">
    <name type="scientific">Polytolypa hystricis (strain UAMH7299)</name>
    <dbReference type="NCBI Taxonomy" id="1447883"/>
    <lineage>
        <taxon>Eukaryota</taxon>
        <taxon>Fungi</taxon>
        <taxon>Dikarya</taxon>
        <taxon>Ascomycota</taxon>
        <taxon>Pezizomycotina</taxon>
        <taxon>Eurotiomycetes</taxon>
        <taxon>Eurotiomycetidae</taxon>
        <taxon>Onygenales</taxon>
        <taxon>Onygenales incertae sedis</taxon>
        <taxon>Polytolypa</taxon>
    </lineage>
</organism>
<accession>A0A2B7XQH8</accession>
<feature type="compositionally biased region" description="Acidic residues" evidence="1">
    <location>
        <begin position="335"/>
        <end position="394"/>
    </location>
</feature>
<comment type="caution">
    <text evidence="2">The sequence shown here is derived from an EMBL/GenBank/DDBJ whole genome shotgun (WGS) entry which is preliminary data.</text>
</comment>
<keyword evidence="3" id="KW-1185">Reference proteome</keyword>
<evidence type="ECO:0000313" key="3">
    <source>
        <dbReference type="Proteomes" id="UP000224634"/>
    </source>
</evidence>
<proteinExistence type="predicted"/>
<evidence type="ECO:0000313" key="2">
    <source>
        <dbReference type="EMBL" id="PGH10757.1"/>
    </source>
</evidence>
<sequence length="431" mass="48161">MPNFNNELQISVAIPTANHLDLQEYELPANHNYSGPAVLNWSENAHEEVRRIMAPELQAFGICIRLSPGFIEMGDGIHITIKVDNGSLVNHCYSIKYDELGTMNNLWRNCFITRAPVQGEAGFVSNLFTFGAKAVLTSRSQQGPMDGILEGRITVTIIRVSHVRKLVALAHGPLANNEVPFGVPIQAQPQTDVQTLNIVPVVMANEAPPMVHEHAAPVLGQFGRAYRAVYIFNRAGVPVMDCVEKVNSRGHLTLQAPQSGQQQLGVPQLEASGDGANDSNNLNGKVFHGGRDLELEEVEEEEEDEEMEMAVDYDYDGDEESDDEEGNDAEQQNNGEEEDDEDEDVEEEDDEDEDVEEEDDEDEDVEEEDGEEMEMEDGDDGVGESDEEEEEEDIDYRAPRKPQPANLDSPKQQHRGRTRHRDEYEDSDLEL</sequence>
<dbReference type="OrthoDB" id="4197948at2759"/>
<reference evidence="2 3" key="1">
    <citation type="submission" date="2017-10" db="EMBL/GenBank/DDBJ databases">
        <title>Comparative genomics in systemic dimorphic fungi from Ajellomycetaceae.</title>
        <authorList>
            <person name="Munoz J.F."/>
            <person name="Mcewen J.G."/>
            <person name="Clay O.K."/>
            <person name="Cuomo C.A."/>
        </authorList>
    </citation>
    <scope>NUCLEOTIDE SEQUENCE [LARGE SCALE GENOMIC DNA]</scope>
    <source>
        <strain evidence="2 3">UAMH7299</strain>
    </source>
</reference>
<dbReference type="AlphaFoldDB" id="A0A2B7XQH8"/>